<feature type="domain" description="Response regulatory" evidence="3">
    <location>
        <begin position="11"/>
        <end position="129"/>
    </location>
</feature>
<comment type="caution">
    <text evidence="4">The sequence shown here is derived from an EMBL/GenBank/DDBJ whole genome shotgun (WGS) entry which is preliminary data.</text>
</comment>
<dbReference type="InterPro" id="IPR050595">
    <property type="entry name" value="Bact_response_regulator"/>
</dbReference>
<evidence type="ECO:0000313" key="5">
    <source>
        <dbReference type="Proteomes" id="UP001476950"/>
    </source>
</evidence>
<dbReference type="Proteomes" id="UP001476950">
    <property type="component" value="Unassembled WGS sequence"/>
</dbReference>
<dbReference type="SMART" id="SM00448">
    <property type="entry name" value="REC"/>
    <property type="match status" value="1"/>
</dbReference>
<evidence type="ECO:0000313" key="4">
    <source>
        <dbReference type="EMBL" id="MEP1061882.1"/>
    </source>
</evidence>
<organism evidence="4 5">
    <name type="scientific">Stenomitos frigidus AS-A4</name>
    <dbReference type="NCBI Taxonomy" id="2933935"/>
    <lineage>
        <taxon>Bacteria</taxon>
        <taxon>Bacillati</taxon>
        <taxon>Cyanobacteriota</taxon>
        <taxon>Cyanophyceae</taxon>
        <taxon>Leptolyngbyales</taxon>
        <taxon>Leptolyngbyaceae</taxon>
        <taxon>Stenomitos</taxon>
    </lineage>
</organism>
<name>A0ABV0KRN3_9CYAN</name>
<dbReference type="SUPFAM" id="SSF52172">
    <property type="entry name" value="CheY-like"/>
    <property type="match status" value="1"/>
</dbReference>
<dbReference type="Gene3D" id="3.40.50.2300">
    <property type="match status" value="1"/>
</dbReference>
<dbReference type="PANTHER" id="PTHR44591">
    <property type="entry name" value="STRESS RESPONSE REGULATOR PROTEIN 1"/>
    <property type="match status" value="1"/>
</dbReference>
<dbReference type="InterPro" id="IPR011006">
    <property type="entry name" value="CheY-like_superfamily"/>
</dbReference>
<evidence type="ECO:0000256" key="2">
    <source>
        <dbReference type="PROSITE-ProRule" id="PRU00169"/>
    </source>
</evidence>
<evidence type="ECO:0000256" key="1">
    <source>
        <dbReference type="ARBA" id="ARBA00022553"/>
    </source>
</evidence>
<dbReference type="PROSITE" id="PS50110">
    <property type="entry name" value="RESPONSE_REGULATORY"/>
    <property type="match status" value="1"/>
</dbReference>
<dbReference type="PANTHER" id="PTHR44591:SF23">
    <property type="entry name" value="CHEY SUBFAMILY"/>
    <property type="match status" value="1"/>
</dbReference>
<comment type="caution">
    <text evidence="2">Lacks conserved residue(s) required for the propagation of feature annotation.</text>
</comment>
<gene>
    <name evidence="4" type="ORF">NDI38_26265</name>
</gene>
<dbReference type="Pfam" id="PF00072">
    <property type="entry name" value="Response_reg"/>
    <property type="match status" value="1"/>
</dbReference>
<sequence length="136" mass="15312">MTKLQPLKDIQVLLVEDEPDMVVLLTYLLEDKGAAVTVTTTALEALRVLHEECPQILVCNLRLPDLDGRELLKQVRQAPATRIRQLPAIAVTSYSREYSEAAAFKAGFDYFLTKPIEPEPLVEAILQLLPSDLKRR</sequence>
<keyword evidence="1" id="KW-0597">Phosphoprotein</keyword>
<proteinExistence type="predicted"/>
<protein>
    <submittedName>
        <fullName evidence="4">Response regulator</fullName>
    </submittedName>
</protein>
<accession>A0ABV0KRN3</accession>
<evidence type="ECO:0000259" key="3">
    <source>
        <dbReference type="PROSITE" id="PS50110"/>
    </source>
</evidence>
<reference evidence="4 5" key="1">
    <citation type="submission" date="2022-04" db="EMBL/GenBank/DDBJ databases">
        <title>Positive selection, recombination, and allopatry shape intraspecific diversity of widespread and dominant cyanobacteria.</title>
        <authorList>
            <person name="Wei J."/>
            <person name="Shu W."/>
            <person name="Hu C."/>
        </authorList>
    </citation>
    <scope>NUCLEOTIDE SEQUENCE [LARGE SCALE GENOMIC DNA]</scope>
    <source>
        <strain evidence="4 5">AS-A4</strain>
    </source>
</reference>
<dbReference type="InterPro" id="IPR001789">
    <property type="entry name" value="Sig_transdc_resp-reg_receiver"/>
</dbReference>
<dbReference type="EMBL" id="JAMPLM010000046">
    <property type="protein sequence ID" value="MEP1061882.1"/>
    <property type="molecule type" value="Genomic_DNA"/>
</dbReference>
<keyword evidence="5" id="KW-1185">Reference proteome</keyword>
<dbReference type="RefSeq" id="WP_190455800.1">
    <property type="nucleotide sequence ID" value="NZ_JAMPLM010000046.1"/>
</dbReference>